<proteinExistence type="predicted"/>
<dbReference type="Proteomes" id="UP000738431">
    <property type="component" value="Chromosome"/>
</dbReference>
<name>A0ABZ1CFW9_9BACT</name>
<dbReference type="Gene3D" id="3.40.50.2300">
    <property type="match status" value="2"/>
</dbReference>
<keyword evidence="3" id="KW-0804">Transcription</keyword>
<feature type="domain" description="HTH gntR-type" evidence="4">
    <location>
        <begin position="10"/>
        <end position="81"/>
    </location>
</feature>
<organism evidence="5 6">
    <name type="scientific">Actomonas aquatica</name>
    <dbReference type="NCBI Taxonomy" id="2866162"/>
    <lineage>
        <taxon>Bacteria</taxon>
        <taxon>Pseudomonadati</taxon>
        <taxon>Verrucomicrobiota</taxon>
        <taxon>Opitutia</taxon>
        <taxon>Opitutales</taxon>
        <taxon>Opitutaceae</taxon>
        <taxon>Actomonas</taxon>
    </lineage>
</organism>
<dbReference type="PANTHER" id="PTHR30146">
    <property type="entry name" value="LACI-RELATED TRANSCRIPTIONAL REPRESSOR"/>
    <property type="match status" value="1"/>
</dbReference>
<dbReference type="Pfam" id="PF13377">
    <property type="entry name" value="Peripla_BP_3"/>
    <property type="match status" value="1"/>
</dbReference>
<reference evidence="5 6" key="1">
    <citation type="submission" date="2023-12" db="EMBL/GenBank/DDBJ databases">
        <title>Description of an unclassified Opitutus bacterium of Verrucomicrobiota.</title>
        <authorList>
            <person name="Zhang D.-F."/>
        </authorList>
    </citation>
    <scope>NUCLEOTIDE SEQUENCE [LARGE SCALE GENOMIC DNA]</scope>
    <source>
        <strain evidence="5 6">WL0086</strain>
    </source>
</reference>
<evidence type="ECO:0000256" key="2">
    <source>
        <dbReference type="ARBA" id="ARBA00023125"/>
    </source>
</evidence>
<keyword evidence="2" id="KW-0238">DNA-binding</keyword>
<sequence length="367" mass="40822">MISSRVPIEIPTRRSLSSQAAAAIRKAIQEGTWEEFLPSERRLCTLFQVSRPTVRTALHLLAKEGLIDIRQGRRNRLLSKPAPEERSRSQLVGFITHEPLSHMGTPLQLSIGTLRAHLAEQGFLTEVLVCPSGSGKSQQRKLESFIRQNRIFCCVIMSVSRDLQEWLAEKNVPTLVLGSCHPEVSLPSLDIDYRSVCRHAAGVLLSKGHRRMALIVPNSGVAGDLASEEGFKEAVAQRPNAQNATALVVRHNGSTANIITKLNGLFKSTRPPTALLVAKPQHVWVVIIYLLKRGLAVPQDVSLVARDYDRIFETVSPPITHYGFAEATYAERLSRLMLQMVTQGYLSSEPLLIFPKFFPGQTVRRLD</sequence>
<dbReference type="CDD" id="cd06267">
    <property type="entry name" value="PBP1_LacI_sugar_binding-like"/>
    <property type="match status" value="1"/>
</dbReference>
<dbReference type="SUPFAM" id="SSF53822">
    <property type="entry name" value="Periplasmic binding protein-like I"/>
    <property type="match status" value="1"/>
</dbReference>
<keyword evidence="6" id="KW-1185">Reference proteome</keyword>
<dbReference type="Gene3D" id="1.10.10.10">
    <property type="entry name" value="Winged helix-like DNA-binding domain superfamily/Winged helix DNA-binding domain"/>
    <property type="match status" value="1"/>
</dbReference>
<accession>A0ABZ1CFW9</accession>
<dbReference type="PRINTS" id="PR00035">
    <property type="entry name" value="HTHGNTR"/>
</dbReference>
<dbReference type="Pfam" id="PF00392">
    <property type="entry name" value="GntR"/>
    <property type="match status" value="1"/>
</dbReference>
<dbReference type="InterPro" id="IPR036390">
    <property type="entry name" value="WH_DNA-bd_sf"/>
</dbReference>
<dbReference type="InterPro" id="IPR046335">
    <property type="entry name" value="LacI/GalR-like_sensor"/>
</dbReference>
<evidence type="ECO:0000259" key="4">
    <source>
        <dbReference type="PROSITE" id="PS50949"/>
    </source>
</evidence>
<evidence type="ECO:0000256" key="3">
    <source>
        <dbReference type="ARBA" id="ARBA00023163"/>
    </source>
</evidence>
<dbReference type="EMBL" id="CP139781">
    <property type="protein sequence ID" value="WRQ90113.1"/>
    <property type="molecule type" value="Genomic_DNA"/>
</dbReference>
<gene>
    <name evidence="5" type="ORF">K1X11_011895</name>
</gene>
<dbReference type="SUPFAM" id="SSF46785">
    <property type="entry name" value="Winged helix' DNA-binding domain"/>
    <property type="match status" value="1"/>
</dbReference>
<evidence type="ECO:0000313" key="5">
    <source>
        <dbReference type="EMBL" id="WRQ90113.1"/>
    </source>
</evidence>
<protein>
    <submittedName>
        <fullName evidence="5">GntR family transcriptional regulator</fullName>
    </submittedName>
</protein>
<dbReference type="PANTHER" id="PTHR30146:SF109">
    <property type="entry name" value="HTH-TYPE TRANSCRIPTIONAL REGULATOR GALS"/>
    <property type="match status" value="1"/>
</dbReference>
<dbReference type="InterPro" id="IPR036388">
    <property type="entry name" value="WH-like_DNA-bd_sf"/>
</dbReference>
<dbReference type="InterPro" id="IPR028082">
    <property type="entry name" value="Peripla_BP_I"/>
</dbReference>
<dbReference type="CDD" id="cd07377">
    <property type="entry name" value="WHTH_GntR"/>
    <property type="match status" value="1"/>
</dbReference>
<evidence type="ECO:0000256" key="1">
    <source>
        <dbReference type="ARBA" id="ARBA00023015"/>
    </source>
</evidence>
<dbReference type="RefSeq" id="WP_221031964.1">
    <property type="nucleotide sequence ID" value="NZ_CP139781.1"/>
</dbReference>
<dbReference type="InterPro" id="IPR000524">
    <property type="entry name" value="Tscrpt_reg_HTH_GntR"/>
</dbReference>
<keyword evidence="1" id="KW-0805">Transcription regulation</keyword>
<dbReference type="SMART" id="SM00345">
    <property type="entry name" value="HTH_GNTR"/>
    <property type="match status" value="1"/>
</dbReference>
<dbReference type="PROSITE" id="PS50949">
    <property type="entry name" value="HTH_GNTR"/>
    <property type="match status" value="1"/>
</dbReference>
<evidence type="ECO:0000313" key="6">
    <source>
        <dbReference type="Proteomes" id="UP000738431"/>
    </source>
</evidence>